<proteinExistence type="predicted"/>
<organism evidence="1">
    <name type="scientific">marine sediment metagenome</name>
    <dbReference type="NCBI Taxonomy" id="412755"/>
    <lineage>
        <taxon>unclassified sequences</taxon>
        <taxon>metagenomes</taxon>
        <taxon>ecological metagenomes</taxon>
    </lineage>
</organism>
<protein>
    <submittedName>
        <fullName evidence="1">Uncharacterized protein</fullName>
    </submittedName>
</protein>
<name>X1RX77_9ZZZZ</name>
<comment type="caution">
    <text evidence="1">The sequence shown here is derived from an EMBL/GenBank/DDBJ whole genome shotgun (WGS) entry which is preliminary data.</text>
</comment>
<evidence type="ECO:0000313" key="1">
    <source>
        <dbReference type="EMBL" id="GAI85278.1"/>
    </source>
</evidence>
<reference evidence="1" key="1">
    <citation type="journal article" date="2014" name="Front. Microbiol.">
        <title>High frequency of phylogenetically diverse reductive dehalogenase-homologous genes in deep subseafloor sedimentary metagenomes.</title>
        <authorList>
            <person name="Kawai M."/>
            <person name="Futagami T."/>
            <person name="Toyoda A."/>
            <person name="Takaki Y."/>
            <person name="Nishi S."/>
            <person name="Hori S."/>
            <person name="Arai W."/>
            <person name="Tsubouchi T."/>
            <person name="Morono Y."/>
            <person name="Uchiyama I."/>
            <person name="Ito T."/>
            <person name="Fujiyama A."/>
            <person name="Inagaki F."/>
            <person name="Takami H."/>
        </authorList>
    </citation>
    <scope>NUCLEOTIDE SEQUENCE</scope>
    <source>
        <strain evidence="1">Expedition CK06-06</strain>
    </source>
</reference>
<sequence>SEEIGFVIGDVIHWVIDATVEAEIGALLGGDNFELKVMHEAAVPDDVETDAVFRVVEIEYV</sequence>
<gene>
    <name evidence="1" type="ORF">S12H4_12562</name>
</gene>
<feature type="non-terminal residue" evidence="1">
    <location>
        <position position="1"/>
    </location>
</feature>
<dbReference type="AlphaFoldDB" id="X1RX77"/>
<dbReference type="EMBL" id="BARW01006008">
    <property type="protein sequence ID" value="GAI85278.1"/>
    <property type="molecule type" value="Genomic_DNA"/>
</dbReference>
<accession>X1RX77</accession>